<sequence length="76" mass="8028">MFTSNTTYPPSFGIKSTPAIISPDTFAALTANCFASSGKSATSTFPPTEKLFLNSLLSVRLLFITPSTFSPSTSTL</sequence>
<protein>
    <submittedName>
        <fullName evidence="1">Uncharacterized protein</fullName>
    </submittedName>
</protein>
<reference evidence="1 2" key="1">
    <citation type="journal article" date="2016" name="Nat. Commun.">
        <title>Thousands of microbial genomes shed light on interconnected biogeochemical processes in an aquifer system.</title>
        <authorList>
            <person name="Anantharaman K."/>
            <person name="Brown C.T."/>
            <person name="Hug L.A."/>
            <person name="Sharon I."/>
            <person name="Castelle C.J."/>
            <person name="Probst A.J."/>
            <person name="Thomas B.C."/>
            <person name="Singh A."/>
            <person name="Wilkins M.J."/>
            <person name="Karaoz U."/>
            <person name="Brodie E.L."/>
            <person name="Williams K.H."/>
            <person name="Hubbard S.S."/>
            <person name="Banfield J.F."/>
        </authorList>
    </citation>
    <scope>NUCLEOTIDE SEQUENCE [LARGE SCALE GENOMIC DNA]</scope>
</reference>
<name>A0A1F7SJ18_9BACT</name>
<dbReference type="EMBL" id="MGDJ01000018">
    <property type="protein sequence ID" value="OGL53228.1"/>
    <property type="molecule type" value="Genomic_DNA"/>
</dbReference>
<accession>A0A1F7SJ18</accession>
<evidence type="ECO:0000313" key="1">
    <source>
        <dbReference type="EMBL" id="OGL53228.1"/>
    </source>
</evidence>
<dbReference type="Proteomes" id="UP000185874">
    <property type="component" value="Unassembled WGS sequence"/>
</dbReference>
<organism evidence="1 2">
    <name type="scientific">Candidatus Shapirobacteria bacterium RBG_13_44_7</name>
    <dbReference type="NCBI Taxonomy" id="1802149"/>
    <lineage>
        <taxon>Bacteria</taxon>
        <taxon>Candidatus Shapironibacteriota</taxon>
    </lineage>
</organism>
<comment type="caution">
    <text evidence="1">The sequence shown here is derived from an EMBL/GenBank/DDBJ whole genome shotgun (WGS) entry which is preliminary data.</text>
</comment>
<gene>
    <name evidence="1" type="ORF">A3K55_00765</name>
</gene>
<evidence type="ECO:0000313" key="2">
    <source>
        <dbReference type="Proteomes" id="UP000185874"/>
    </source>
</evidence>
<dbReference type="AlphaFoldDB" id="A0A1F7SJ18"/>
<proteinExistence type="predicted"/>